<evidence type="ECO:0000313" key="1">
    <source>
        <dbReference type="EMBL" id="QGZ16388.1"/>
    </source>
</evidence>
<reference evidence="1 2" key="1">
    <citation type="submission" date="2019-11" db="EMBL/GenBank/DDBJ databases">
        <title>Characterization of a new Erwinia amylovora bacteriophage.</title>
        <authorList>
            <person name="Valentovich L.N."/>
            <person name="Akhremchuk A.E."/>
            <person name="Besarab N.V."/>
            <person name="Lagonenko A.L."/>
        </authorList>
    </citation>
    <scope>NUCLEOTIDE SEQUENCE [LARGE SCALE GENOMIC DNA]</scope>
</reference>
<evidence type="ECO:0000313" key="2">
    <source>
        <dbReference type="Proteomes" id="UP000433183"/>
    </source>
</evidence>
<evidence type="ECO:0008006" key="3">
    <source>
        <dbReference type="Google" id="ProtNLM"/>
    </source>
</evidence>
<sequence>MEAIDRILSSSVRAQARSIDSVFKNLVEEVGELSRALNRPWRCDEPAIGEIADVMNCVVDLAYLLKMEELTRGIRAAGENIPNELFSDAVGFTRDQLNDWVDKKCSKWDGLAEGMKREALD</sequence>
<keyword evidence="2" id="KW-1185">Reference proteome</keyword>
<gene>
    <name evidence="1" type="ORF">Hena1_02380</name>
</gene>
<dbReference type="SUPFAM" id="SSF101386">
    <property type="entry name" value="all-alpha NTP pyrophosphatases"/>
    <property type="match status" value="1"/>
</dbReference>
<proteinExistence type="predicted"/>
<organism evidence="1 2">
    <name type="scientific">Erwinia phage Hena1</name>
    <dbReference type="NCBI Taxonomy" id="2678601"/>
    <lineage>
        <taxon>Viruses</taxon>
        <taxon>Duplodnaviria</taxon>
        <taxon>Heunggongvirae</taxon>
        <taxon>Uroviricota</taxon>
        <taxon>Caudoviricetes</taxon>
        <taxon>Vequintavirinae</taxon>
        <taxon>Henunavirus</taxon>
        <taxon>Henunavirus hena1</taxon>
    </lineage>
</organism>
<name>A0A6B9J6F7_9CAUD</name>
<accession>A0A6B9J6F7</accession>
<protein>
    <recommendedName>
        <fullName evidence="3">NTP pyrophosphohydrolase MazG putative catalytic core domain-containing protein</fullName>
    </recommendedName>
</protein>
<dbReference type="EMBL" id="MN732867">
    <property type="protein sequence ID" value="QGZ16388.1"/>
    <property type="molecule type" value="Genomic_DNA"/>
</dbReference>
<dbReference type="Proteomes" id="UP000433183">
    <property type="component" value="Segment"/>
</dbReference>
<dbReference type="Gene3D" id="1.10.287.1080">
    <property type="entry name" value="MazG-like"/>
    <property type="match status" value="1"/>
</dbReference>